<evidence type="ECO:0000259" key="3">
    <source>
        <dbReference type="PROSITE" id="PS50011"/>
    </source>
</evidence>
<dbReference type="InterPro" id="IPR020635">
    <property type="entry name" value="Tyr_kinase_cat_dom"/>
</dbReference>
<sequence length="617" mass="70816">MQPYCIRNRYEIKEIIGRGRVSVVHLAFDKRIKRYVAIKQISNTAANYQKIVKRLQREYRLLSELNDFAIVKVYDFFEENDQCFFVMEHARGVALDTFIVNHPWSLDLVEQIAIAIQICQAISQVNALGLLHRDIRPQNIFIDPEEGTVKLLDLGLSKSLHSNLHTLTKTLAIQGNVAYMSPERINGKEYSNSDVFSLGIVLYQLFSWSRRSPFKGNNVFSTIDRVQKYFPPPITNYLYSPDEGHYEHLSNILNKALQKDPQQRTQSAQRLCKELSNLYSKFPHIGSKWFVDVTRINKKSSTQKMSFFSDVRALSYTIAVIIMLIIGMVGIGITMDDSDLSPTTNIQKVVEQPSAEVYFDRSLDYYYFQNNYSNAWKYNEKALSLNSVDPRYLIHKAKMLFLGHGVTKDVTTAHTITQRQLFKLKNNQDGFSLYMTGYAYSIGMGGRKSQQLAASWYSKAIKKNHPVAMNNLAIYYNAQRKYVDAFLLLQKSADLNLPTAQTNLGMRYLNGSGVVRNYEKAVSLFRKAAENGHAQAIEQMGVCYYNGFGVNKNYVLAAQWFRKAAAKERPLALYCLGYCYEHGHGVKRSISEAIYWYEKASKFNYQPAKKRLAALKR</sequence>
<dbReference type="AlphaFoldDB" id="A0A5S9F3K3"/>
<evidence type="ECO:0000313" key="4">
    <source>
        <dbReference type="EMBL" id="BBM83524.1"/>
    </source>
</evidence>
<dbReference type="Gene3D" id="1.25.40.10">
    <property type="entry name" value="Tetratricopeptide repeat domain"/>
    <property type="match status" value="2"/>
</dbReference>
<protein>
    <submittedName>
        <fullName evidence="4">Protein kinase</fullName>
    </submittedName>
</protein>
<dbReference type="PROSITE" id="PS00109">
    <property type="entry name" value="PROTEIN_KINASE_TYR"/>
    <property type="match status" value="1"/>
</dbReference>
<dbReference type="CDD" id="cd14014">
    <property type="entry name" value="STKc_PknB_like"/>
    <property type="match status" value="1"/>
</dbReference>
<gene>
    <name evidence="4" type="ORF">UABAM_01876</name>
</gene>
<keyword evidence="1" id="KW-0175">Coiled coil</keyword>
<feature type="coiled-coil region" evidence="1">
    <location>
        <begin position="38"/>
        <end position="65"/>
    </location>
</feature>
<dbReference type="EMBL" id="AP019860">
    <property type="protein sequence ID" value="BBM83524.1"/>
    <property type="molecule type" value="Genomic_DNA"/>
</dbReference>
<keyword evidence="2" id="KW-0472">Membrane</keyword>
<keyword evidence="2" id="KW-1133">Transmembrane helix</keyword>
<reference evidence="4 5" key="1">
    <citation type="submission" date="2019-08" db="EMBL/GenBank/DDBJ databases">
        <title>Complete genome sequence of Candidatus Uab amorphum.</title>
        <authorList>
            <person name="Shiratori T."/>
            <person name="Suzuki S."/>
            <person name="Kakizawa Y."/>
            <person name="Ishida K."/>
        </authorList>
    </citation>
    <scope>NUCLEOTIDE SEQUENCE [LARGE SCALE GENOMIC DNA]</scope>
    <source>
        <strain evidence="4 5">SRT547</strain>
    </source>
</reference>
<dbReference type="InterPro" id="IPR011990">
    <property type="entry name" value="TPR-like_helical_dom_sf"/>
</dbReference>
<dbReference type="SUPFAM" id="SSF81901">
    <property type="entry name" value="HCP-like"/>
    <property type="match status" value="2"/>
</dbReference>
<dbReference type="SMART" id="SM00671">
    <property type="entry name" value="SEL1"/>
    <property type="match status" value="5"/>
</dbReference>
<dbReference type="PANTHER" id="PTHR43628:SF1">
    <property type="entry name" value="CHITIN SYNTHASE REGULATORY FACTOR 2-RELATED"/>
    <property type="match status" value="1"/>
</dbReference>
<dbReference type="PANTHER" id="PTHR43628">
    <property type="entry name" value="ACTIVATOR OF C KINASE PROTEIN 1-RELATED"/>
    <property type="match status" value="1"/>
</dbReference>
<dbReference type="PROSITE" id="PS50011">
    <property type="entry name" value="PROTEIN_KINASE_DOM"/>
    <property type="match status" value="1"/>
</dbReference>
<dbReference type="InterPro" id="IPR006597">
    <property type="entry name" value="Sel1-like"/>
</dbReference>
<dbReference type="SUPFAM" id="SSF56112">
    <property type="entry name" value="Protein kinase-like (PK-like)"/>
    <property type="match status" value="1"/>
</dbReference>
<keyword evidence="5" id="KW-1185">Reference proteome</keyword>
<dbReference type="RefSeq" id="WP_151967720.1">
    <property type="nucleotide sequence ID" value="NZ_AP019860.1"/>
</dbReference>
<keyword evidence="2" id="KW-0812">Transmembrane</keyword>
<dbReference type="InterPro" id="IPR052945">
    <property type="entry name" value="Mitotic_Regulator"/>
</dbReference>
<evidence type="ECO:0000256" key="1">
    <source>
        <dbReference type="SAM" id="Coils"/>
    </source>
</evidence>
<dbReference type="InterPro" id="IPR011009">
    <property type="entry name" value="Kinase-like_dom_sf"/>
</dbReference>
<evidence type="ECO:0000256" key="2">
    <source>
        <dbReference type="SAM" id="Phobius"/>
    </source>
</evidence>
<dbReference type="GO" id="GO:0004713">
    <property type="term" value="F:protein tyrosine kinase activity"/>
    <property type="evidence" value="ECO:0007669"/>
    <property type="project" value="InterPro"/>
</dbReference>
<proteinExistence type="predicted"/>
<dbReference type="Pfam" id="PF00069">
    <property type="entry name" value="Pkinase"/>
    <property type="match status" value="1"/>
</dbReference>
<name>A0A5S9F3K3_UABAM</name>
<feature type="domain" description="Protein kinase" evidence="3">
    <location>
        <begin position="10"/>
        <end position="282"/>
    </location>
</feature>
<dbReference type="GO" id="GO:0005524">
    <property type="term" value="F:ATP binding"/>
    <property type="evidence" value="ECO:0007669"/>
    <property type="project" value="InterPro"/>
</dbReference>
<dbReference type="OrthoDB" id="6111975at2"/>
<dbReference type="Pfam" id="PF08238">
    <property type="entry name" value="Sel1"/>
    <property type="match status" value="5"/>
</dbReference>
<evidence type="ECO:0000313" key="5">
    <source>
        <dbReference type="Proteomes" id="UP000326354"/>
    </source>
</evidence>
<dbReference type="Proteomes" id="UP000326354">
    <property type="component" value="Chromosome"/>
</dbReference>
<dbReference type="SMART" id="SM00219">
    <property type="entry name" value="TyrKc"/>
    <property type="match status" value="1"/>
</dbReference>
<keyword evidence="4" id="KW-0418">Kinase</keyword>
<dbReference type="InterPro" id="IPR008266">
    <property type="entry name" value="Tyr_kinase_AS"/>
</dbReference>
<dbReference type="KEGG" id="uam:UABAM_01876"/>
<organism evidence="4 5">
    <name type="scientific">Uabimicrobium amorphum</name>
    <dbReference type="NCBI Taxonomy" id="2596890"/>
    <lineage>
        <taxon>Bacteria</taxon>
        <taxon>Pseudomonadati</taxon>
        <taxon>Planctomycetota</taxon>
        <taxon>Candidatus Uabimicrobiia</taxon>
        <taxon>Candidatus Uabimicrobiales</taxon>
        <taxon>Candidatus Uabimicrobiaceae</taxon>
        <taxon>Candidatus Uabimicrobium</taxon>
    </lineage>
</organism>
<dbReference type="InterPro" id="IPR000719">
    <property type="entry name" value="Prot_kinase_dom"/>
</dbReference>
<accession>A0A5S9F3K3</accession>
<feature type="transmembrane region" description="Helical" evidence="2">
    <location>
        <begin position="313"/>
        <end position="335"/>
    </location>
</feature>
<keyword evidence="4" id="KW-0808">Transferase</keyword>
<dbReference type="Gene3D" id="1.10.510.10">
    <property type="entry name" value="Transferase(Phosphotransferase) domain 1"/>
    <property type="match status" value="1"/>
</dbReference>